<keyword evidence="3" id="KW-1003">Cell membrane</keyword>
<dbReference type="eggNOG" id="COG2244">
    <property type="taxonomic scope" value="Bacteria"/>
</dbReference>
<feature type="transmembrane region" description="Helical" evidence="7">
    <location>
        <begin position="323"/>
        <end position="343"/>
    </location>
</feature>
<dbReference type="STRING" id="56780.SYN_01109"/>
<feature type="transmembrane region" description="Helical" evidence="7">
    <location>
        <begin position="448"/>
        <end position="466"/>
    </location>
</feature>
<evidence type="ECO:0000256" key="7">
    <source>
        <dbReference type="SAM" id="Phobius"/>
    </source>
</evidence>
<feature type="transmembrane region" description="Helical" evidence="7">
    <location>
        <begin position="387"/>
        <end position="404"/>
    </location>
</feature>
<keyword evidence="9" id="KW-1185">Reference proteome</keyword>
<proteinExistence type="inferred from homology"/>
<dbReference type="HOGENOM" id="CLU_026911_5_2_7"/>
<dbReference type="EMBL" id="CP000252">
    <property type="protein sequence ID" value="ABC76298.1"/>
    <property type="molecule type" value="Genomic_DNA"/>
</dbReference>
<evidence type="ECO:0000256" key="4">
    <source>
        <dbReference type="ARBA" id="ARBA00022692"/>
    </source>
</evidence>
<feature type="transmembrane region" description="Helical" evidence="7">
    <location>
        <begin position="364"/>
        <end position="381"/>
    </location>
</feature>
<dbReference type="OrthoDB" id="8538786at2"/>
<dbReference type="Proteomes" id="UP000001933">
    <property type="component" value="Chromosome"/>
</dbReference>
<feature type="transmembrane region" description="Helical" evidence="7">
    <location>
        <begin position="21"/>
        <end position="39"/>
    </location>
</feature>
<protein>
    <submittedName>
        <fullName evidence="8">Oligosaccharide translocase (Flippase)</fullName>
    </submittedName>
</protein>
<feature type="transmembrane region" description="Helical" evidence="7">
    <location>
        <begin position="249"/>
        <end position="269"/>
    </location>
</feature>
<feature type="transmembrane region" description="Helical" evidence="7">
    <location>
        <begin position="289"/>
        <end position="308"/>
    </location>
</feature>
<evidence type="ECO:0000256" key="5">
    <source>
        <dbReference type="ARBA" id="ARBA00022989"/>
    </source>
</evidence>
<evidence type="ECO:0000256" key="1">
    <source>
        <dbReference type="ARBA" id="ARBA00004651"/>
    </source>
</evidence>
<evidence type="ECO:0000256" key="3">
    <source>
        <dbReference type="ARBA" id="ARBA00022475"/>
    </source>
</evidence>
<keyword evidence="4 7" id="KW-0812">Transmembrane</keyword>
<gene>
    <name evidence="8" type="ORF">SYN_01109</name>
</gene>
<name>Q2LPU8_SYNAS</name>
<comment type="similarity">
    <text evidence="2">Belongs to the polysaccharide synthase family.</text>
</comment>
<dbReference type="Pfam" id="PF13440">
    <property type="entry name" value="Polysacc_synt_3"/>
    <property type="match status" value="1"/>
</dbReference>
<dbReference type="CDD" id="cd13127">
    <property type="entry name" value="MATE_tuaB_like"/>
    <property type="match status" value="1"/>
</dbReference>
<dbReference type="AlphaFoldDB" id="Q2LPU8"/>
<feature type="transmembrane region" description="Helical" evidence="7">
    <location>
        <begin position="148"/>
        <end position="166"/>
    </location>
</feature>
<feature type="transmembrane region" description="Helical" evidence="7">
    <location>
        <begin position="212"/>
        <end position="229"/>
    </location>
</feature>
<evidence type="ECO:0000313" key="8">
    <source>
        <dbReference type="EMBL" id="ABC76298.1"/>
    </source>
</evidence>
<accession>Q2LPU8</accession>
<dbReference type="FunCoup" id="Q2LPU8">
    <property type="interactions" value="102"/>
</dbReference>
<evidence type="ECO:0000313" key="9">
    <source>
        <dbReference type="Proteomes" id="UP000001933"/>
    </source>
</evidence>
<feature type="transmembrane region" description="Helical" evidence="7">
    <location>
        <begin position="79"/>
        <end position="100"/>
    </location>
</feature>
<dbReference type="GO" id="GO:0005886">
    <property type="term" value="C:plasma membrane"/>
    <property type="evidence" value="ECO:0007669"/>
    <property type="project" value="UniProtKB-SubCell"/>
</dbReference>
<feature type="transmembrane region" description="Helical" evidence="7">
    <location>
        <begin position="416"/>
        <end position="436"/>
    </location>
</feature>
<organism evidence="8 9">
    <name type="scientific">Syntrophus aciditrophicus (strain SB)</name>
    <dbReference type="NCBI Taxonomy" id="56780"/>
    <lineage>
        <taxon>Bacteria</taxon>
        <taxon>Pseudomonadati</taxon>
        <taxon>Thermodesulfobacteriota</taxon>
        <taxon>Syntrophia</taxon>
        <taxon>Syntrophales</taxon>
        <taxon>Syntrophaceae</taxon>
        <taxon>Syntrophus</taxon>
    </lineage>
</organism>
<dbReference type="PANTHER" id="PTHR30250:SF10">
    <property type="entry name" value="LIPOPOLYSACCHARIDE BIOSYNTHESIS PROTEIN WZXC"/>
    <property type="match status" value="1"/>
</dbReference>
<dbReference type="PANTHER" id="PTHR30250">
    <property type="entry name" value="PST FAMILY PREDICTED COLANIC ACID TRANSPORTER"/>
    <property type="match status" value="1"/>
</dbReference>
<keyword evidence="5 7" id="KW-1133">Transmembrane helix</keyword>
<feature type="transmembrane region" description="Helical" evidence="7">
    <location>
        <begin position="112"/>
        <end position="136"/>
    </location>
</feature>
<feature type="transmembrane region" description="Helical" evidence="7">
    <location>
        <begin position="45"/>
        <end position="67"/>
    </location>
</feature>
<dbReference type="InParanoid" id="Q2LPU8"/>
<evidence type="ECO:0000256" key="6">
    <source>
        <dbReference type="ARBA" id="ARBA00023136"/>
    </source>
</evidence>
<keyword evidence="6 7" id="KW-0472">Membrane</keyword>
<dbReference type="RefSeq" id="WP_011416332.1">
    <property type="nucleotide sequence ID" value="NC_007759.1"/>
</dbReference>
<evidence type="ECO:0000256" key="2">
    <source>
        <dbReference type="ARBA" id="ARBA00007430"/>
    </source>
</evidence>
<sequence>MSDSLKNTTIRNIGYTSITKVIQIVTSAIANIILTRTLLPNDYGIVGFAVIFISFLAQFGDLGIGSAIIQKKDLNDDELYTAFTIKILLSLVLFLFAFIFAPLTIRFFDNQAIVPVIRVLAFTFVLNTFSFLPNVLLTRDLNYKKISCANIVSAIINSSVAVVLALTGFKYWSLVIAGICMTLSLSVLVNIFRPVRYRFAYNSDAARNFLKYGGNLFLAGFSVFLIFNADNFIIGSVKGATNLGYYSVAFTWGTMVCSMIGSMVLNVLFPTFSKIQGNRDRLKRAYLRILQYVSFGGLLINMTLFVASRDFLLIVLGHNTDKWMPALSALRILCFYGIARLLLEPVGSVMMALGRTDILKKANFLAAAIELGGLYPVLYFYGIEGVAVLVTCAYISQYLLYYLTLRGELQIGFKELCTCVNPALMAVVPLVILFFAGEAKHSDSIPIFIVKLIGCTCMYLITYGLITKWSLYKDMRRQLLNLDIR</sequence>
<feature type="transmembrane region" description="Helical" evidence="7">
    <location>
        <begin position="172"/>
        <end position="192"/>
    </location>
</feature>
<reference evidence="8 9" key="1">
    <citation type="journal article" date="2007" name="Proc. Natl. Acad. Sci. U.S.A.">
        <title>The genome of Syntrophus aciditrophicus: life at the thermodynamic limit of microbial growth.</title>
        <authorList>
            <person name="McInerney M.J."/>
            <person name="Rohlin L."/>
            <person name="Mouttaki H."/>
            <person name="Kim U."/>
            <person name="Krupp R.S."/>
            <person name="Rios-Hernandez L."/>
            <person name="Sieber J."/>
            <person name="Struchtemeyer C.G."/>
            <person name="Bhattacharyya A."/>
            <person name="Campbell J.W."/>
            <person name="Gunsalus R.P."/>
        </authorList>
    </citation>
    <scope>NUCLEOTIDE SEQUENCE [LARGE SCALE GENOMIC DNA]</scope>
    <source>
        <strain evidence="8 9">SB</strain>
    </source>
</reference>
<comment type="subcellular location">
    <subcellularLocation>
        <location evidence="1">Cell membrane</location>
        <topology evidence="1">Multi-pass membrane protein</topology>
    </subcellularLocation>
</comment>
<dbReference type="InterPro" id="IPR050833">
    <property type="entry name" value="Poly_Biosynth_Transport"/>
</dbReference>
<dbReference type="KEGG" id="sat:SYN_01109"/>